<dbReference type="AlphaFoldDB" id="A0A8C4Q314"/>
<evidence type="ECO:0000259" key="11">
    <source>
        <dbReference type="PROSITE" id="PS50157"/>
    </source>
</evidence>
<keyword evidence="8" id="KW-0804">Transcription</keyword>
<evidence type="ECO:0000256" key="4">
    <source>
        <dbReference type="ARBA" id="ARBA00022771"/>
    </source>
</evidence>
<evidence type="ECO:0000256" key="8">
    <source>
        <dbReference type="ARBA" id="ARBA00023163"/>
    </source>
</evidence>
<dbReference type="FunFam" id="3.30.160.60:FF:000358">
    <property type="entry name" value="zinc finger protein 24"/>
    <property type="match status" value="1"/>
</dbReference>
<evidence type="ECO:0000256" key="10">
    <source>
        <dbReference type="PROSITE-ProRule" id="PRU00042"/>
    </source>
</evidence>
<feature type="domain" description="C2H2-type" evidence="11">
    <location>
        <begin position="288"/>
        <end position="315"/>
    </location>
</feature>
<dbReference type="SMART" id="SM00355">
    <property type="entry name" value="ZnF_C2H2"/>
    <property type="match status" value="7"/>
</dbReference>
<evidence type="ECO:0000256" key="6">
    <source>
        <dbReference type="ARBA" id="ARBA00023015"/>
    </source>
</evidence>
<keyword evidence="5" id="KW-0862">Zinc</keyword>
<evidence type="ECO:0000313" key="12">
    <source>
        <dbReference type="Ensembl" id="ENSEBUP00000009168.1"/>
    </source>
</evidence>
<dbReference type="FunFam" id="3.30.160.60:FF:000060">
    <property type="entry name" value="zinc finger protein 436"/>
    <property type="match status" value="1"/>
</dbReference>
<keyword evidence="7" id="KW-0238">DNA-binding</keyword>
<keyword evidence="3" id="KW-0677">Repeat</keyword>
<accession>A0A8C4Q314</accession>
<dbReference type="GeneTree" id="ENSGT01150000286971"/>
<dbReference type="PROSITE" id="PS50157">
    <property type="entry name" value="ZINC_FINGER_C2H2_2"/>
    <property type="match status" value="6"/>
</dbReference>
<dbReference type="InterPro" id="IPR013087">
    <property type="entry name" value="Znf_C2H2_type"/>
</dbReference>
<dbReference type="FunFam" id="3.30.160.60:FF:000912">
    <property type="entry name" value="Zinc finger protein 660"/>
    <property type="match status" value="1"/>
</dbReference>
<feature type="domain" description="C2H2-type" evidence="11">
    <location>
        <begin position="372"/>
        <end position="399"/>
    </location>
</feature>
<dbReference type="Pfam" id="PF00096">
    <property type="entry name" value="zf-C2H2"/>
    <property type="match status" value="5"/>
</dbReference>
<dbReference type="SUPFAM" id="SSF57667">
    <property type="entry name" value="beta-beta-alpha zinc fingers"/>
    <property type="match status" value="4"/>
</dbReference>
<feature type="domain" description="C2H2-type" evidence="11">
    <location>
        <begin position="428"/>
        <end position="455"/>
    </location>
</feature>
<evidence type="ECO:0000313" key="13">
    <source>
        <dbReference type="Proteomes" id="UP000694388"/>
    </source>
</evidence>
<dbReference type="PANTHER" id="PTHR16515">
    <property type="entry name" value="PR DOMAIN ZINC FINGER PROTEIN"/>
    <property type="match status" value="1"/>
</dbReference>
<reference evidence="12" key="2">
    <citation type="submission" date="2025-09" db="UniProtKB">
        <authorList>
            <consortium name="Ensembl"/>
        </authorList>
    </citation>
    <scope>IDENTIFICATION</scope>
</reference>
<proteinExistence type="predicted"/>
<dbReference type="Ensembl" id="ENSEBUT00000009689.1">
    <property type="protein sequence ID" value="ENSEBUP00000009168.1"/>
    <property type="gene ID" value="ENSEBUG00000005913.1"/>
</dbReference>
<dbReference type="InterPro" id="IPR036236">
    <property type="entry name" value="Znf_C2H2_sf"/>
</dbReference>
<comment type="subcellular location">
    <subcellularLocation>
        <location evidence="1">Nucleus</location>
    </subcellularLocation>
</comment>
<dbReference type="Gene3D" id="3.30.160.60">
    <property type="entry name" value="Classic Zinc Finger"/>
    <property type="match status" value="6"/>
</dbReference>
<dbReference type="GO" id="GO:0010468">
    <property type="term" value="P:regulation of gene expression"/>
    <property type="evidence" value="ECO:0007669"/>
    <property type="project" value="TreeGrafter"/>
</dbReference>
<dbReference type="GO" id="GO:0003677">
    <property type="term" value="F:DNA binding"/>
    <property type="evidence" value="ECO:0007669"/>
    <property type="project" value="UniProtKB-KW"/>
</dbReference>
<evidence type="ECO:0000256" key="7">
    <source>
        <dbReference type="ARBA" id="ARBA00023125"/>
    </source>
</evidence>
<organism evidence="12 13">
    <name type="scientific">Eptatretus burgeri</name>
    <name type="common">Inshore hagfish</name>
    <dbReference type="NCBI Taxonomy" id="7764"/>
    <lineage>
        <taxon>Eukaryota</taxon>
        <taxon>Metazoa</taxon>
        <taxon>Chordata</taxon>
        <taxon>Craniata</taxon>
        <taxon>Vertebrata</taxon>
        <taxon>Cyclostomata</taxon>
        <taxon>Myxini</taxon>
        <taxon>Myxiniformes</taxon>
        <taxon>Myxinidae</taxon>
        <taxon>Eptatretinae</taxon>
        <taxon>Eptatretus</taxon>
    </lineage>
</organism>
<dbReference type="InterPro" id="IPR050331">
    <property type="entry name" value="Zinc_finger"/>
</dbReference>
<dbReference type="FunFam" id="3.30.160.60:FF:000325">
    <property type="entry name" value="ZFP90 zinc finger protein"/>
    <property type="match status" value="1"/>
</dbReference>
<name>A0A8C4Q314_EPTBU</name>
<evidence type="ECO:0000256" key="9">
    <source>
        <dbReference type="ARBA" id="ARBA00023242"/>
    </source>
</evidence>
<dbReference type="FunFam" id="3.30.160.60:FF:001290">
    <property type="entry name" value="Zinc finger 45-like"/>
    <property type="match status" value="1"/>
</dbReference>
<dbReference type="PROSITE" id="PS00028">
    <property type="entry name" value="ZINC_FINGER_C2H2_1"/>
    <property type="match status" value="6"/>
</dbReference>
<dbReference type="Proteomes" id="UP000694388">
    <property type="component" value="Unplaced"/>
</dbReference>
<dbReference type="PANTHER" id="PTHR16515:SF49">
    <property type="entry name" value="GASTRULA ZINC FINGER PROTEIN XLCGF49.1-LIKE-RELATED"/>
    <property type="match status" value="1"/>
</dbReference>
<evidence type="ECO:0000256" key="2">
    <source>
        <dbReference type="ARBA" id="ARBA00022723"/>
    </source>
</evidence>
<keyword evidence="4 10" id="KW-0863">Zinc-finger</keyword>
<feature type="domain" description="C2H2-type" evidence="11">
    <location>
        <begin position="400"/>
        <end position="427"/>
    </location>
</feature>
<protein>
    <recommendedName>
        <fullName evidence="11">C2H2-type domain-containing protein</fullName>
    </recommendedName>
</protein>
<keyword evidence="2" id="KW-0479">Metal-binding</keyword>
<feature type="domain" description="C2H2-type" evidence="11">
    <location>
        <begin position="316"/>
        <end position="343"/>
    </location>
</feature>
<sequence>MAEVVAFTTWLKDQGLRSETAQAVVIDLGIKSRKLLQICVESDSLRAELFSCAKGRFPFATYAEIRSFMERRVVRLEGSTLVEILCSMLDALSKELSVCAQKLISLQSSCASDMEDSGCVDGADGLLGIRINDVYTLHHEEGEVTPETENPVMVGAFHSDNPPTPREAILTVVANQEPCEPLIEESRNPESPEAENLMMAGAFKSNNPSTLQEAIPTVVAKQEPCEPLIEESRNPESPEAVETPNDISQLMASQDASAMYTCCYCQYSTKLKRKFYNHVKVHKEENVYKCNVCAKAFVRLWDVQGHMRSHTGERPFKCSFCGKGYSHLANMKIHVRSHTGEQPYKCNFCGKGFRRLWDLKVHRRSHTGEHPYRCSVCGKGFTQLGNMNVHMRSHTGEQRYKCSYCAKGFSHIAVMNVHIRSHTGEHPFKCSVCGKSFRHSGHMKVHMRKHTSETNTLG</sequence>
<keyword evidence="6" id="KW-0805">Transcription regulation</keyword>
<keyword evidence="9" id="KW-0539">Nucleus</keyword>
<feature type="domain" description="C2H2-type" evidence="11">
    <location>
        <begin position="344"/>
        <end position="371"/>
    </location>
</feature>
<keyword evidence="13" id="KW-1185">Reference proteome</keyword>
<dbReference type="GO" id="GO:0005634">
    <property type="term" value="C:nucleus"/>
    <property type="evidence" value="ECO:0007669"/>
    <property type="project" value="UniProtKB-SubCell"/>
</dbReference>
<dbReference type="GO" id="GO:0008270">
    <property type="term" value="F:zinc ion binding"/>
    <property type="evidence" value="ECO:0007669"/>
    <property type="project" value="UniProtKB-KW"/>
</dbReference>
<reference evidence="12" key="1">
    <citation type="submission" date="2025-08" db="UniProtKB">
        <authorList>
            <consortium name="Ensembl"/>
        </authorList>
    </citation>
    <scope>IDENTIFICATION</scope>
</reference>
<evidence type="ECO:0000256" key="5">
    <source>
        <dbReference type="ARBA" id="ARBA00022833"/>
    </source>
</evidence>
<evidence type="ECO:0000256" key="1">
    <source>
        <dbReference type="ARBA" id="ARBA00004123"/>
    </source>
</evidence>
<evidence type="ECO:0000256" key="3">
    <source>
        <dbReference type="ARBA" id="ARBA00022737"/>
    </source>
</evidence>